<dbReference type="EMBL" id="JBHLUD010000001">
    <property type="protein sequence ID" value="MFC0540639.1"/>
    <property type="molecule type" value="Genomic_DNA"/>
</dbReference>
<comment type="caution">
    <text evidence="1">The sequence shown here is derived from an EMBL/GenBank/DDBJ whole genome shotgun (WGS) entry which is preliminary data.</text>
</comment>
<proteinExistence type="predicted"/>
<gene>
    <name evidence="1" type="ORF">ACFFH7_04050</name>
</gene>
<name>A0ABV6MK23_9PSEU</name>
<keyword evidence="2" id="KW-1185">Reference proteome</keyword>
<accession>A0ABV6MK23</accession>
<reference evidence="1 2" key="1">
    <citation type="submission" date="2024-09" db="EMBL/GenBank/DDBJ databases">
        <authorList>
            <person name="Sun Q."/>
            <person name="Mori K."/>
        </authorList>
    </citation>
    <scope>NUCLEOTIDE SEQUENCE [LARGE SCALE GENOMIC DNA]</scope>
    <source>
        <strain evidence="1 2">TBRC 1432</strain>
    </source>
</reference>
<dbReference type="RefSeq" id="WP_379793769.1">
    <property type="nucleotide sequence ID" value="NZ_JBHLUD010000001.1"/>
</dbReference>
<dbReference type="Proteomes" id="UP001589810">
    <property type="component" value="Unassembled WGS sequence"/>
</dbReference>
<evidence type="ECO:0000313" key="2">
    <source>
        <dbReference type="Proteomes" id="UP001589810"/>
    </source>
</evidence>
<protein>
    <submittedName>
        <fullName evidence="1">Uncharacterized protein</fullName>
    </submittedName>
</protein>
<organism evidence="1 2">
    <name type="scientific">Kutzneria chonburiensis</name>
    <dbReference type="NCBI Taxonomy" id="1483604"/>
    <lineage>
        <taxon>Bacteria</taxon>
        <taxon>Bacillati</taxon>
        <taxon>Actinomycetota</taxon>
        <taxon>Actinomycetes</taxon>
        <taxon>Pseudonocardiales</taxon>
        <taxon>Pseudonocardiaceae</taxon>
        <taxon>Kutzneria</taxon>
    </lineage>
</organism>
<sequence>MDDEVMRLWRAHVQDRFNQGDYAEHLAPGEYAAIIRNGEMRATELITALMRVAADRGESVPQLLADPVVRHQLRAVGATATGGAFDDDALDREIGALGWLT</sequence>
<evidence type="ECO:0000313" key="1">
    <source>
        <dbReference type="EMBL" id="MFC0540639.1"/>
    </source>
</evidence>